<dbReference type="GO" id="GO:0008270">
    <property type="term" value="F:zinc ion binding"/>
    <property type="evidence" value="ECO:0007669"/>
    <property type="project" value="InterPro"/>
</dbReference>
<reference evidence="9 10" key="1">
    <citation type="submission" date="2024-04" db="EMBL/GenBank/DDBJ databases">
        <authorList>
            <person name="Rising A."/>
            <person name="Reimegard J."/>
            <person name="Sonavane S."/>
            <person name="Akerstrom W."/>
            <person name="Nylinder S."/>
            <person name="Hedman E."/>
            <person name="Kallberg Y."/>
        </authorList>
    </citation>
    <scope>NUCLEOTIDE SEQUENCE [LARGE SCALE GENOMIC DNA]</scope>
</reference>
<protein>
    <recommendedName>
        <fullName evidence="2">carbonic anhydrase</fullName>
        <ecNumber evidence="2">4.2.1.1</ecNumber>
    </recommendedName>
</protein>
<dbReference type="InterPro" id="IPR023561">
    <property type="entry name" value="Carbonic_anhydrase_a-class"/>
</dbReference>
<evidence type="ECO:0000256" key="1">
    <source>
        <dbReference type="ARBA" id="ARBA00010718"/>
    </source>
</evidence>
<dbReference type="Pfam" id="PF00194">
    <property type="entry name" value="Carb_anhydrase"/>
    <property type="match status" value="1"/>
</dbReference>
<keyword evidence="7" id="KW-0732">Signal</keyword>
<evidence type="ECO:0000256" key="7">
    <source>
        <dbReference type="SAM" id="SignalP"/>
    </source>
</evidence>
<dbReference type="GO" id="GO:0004089">
    <property type="term" value="F:carbonate dehydratase activity"/>
    <property type="evidence" value="ECO:0007669"/>
    <property type="project" value="UniProtKB-EC"/>
</dbReference>
<dbReference type="Proteomes" id="UP001497382">
    <property type="component" value="Unassembled WGS sequence"/>
</dbReference>
<evidence type="ECO:0000313" key="10">
    <source>
        <dbReference type="Proteomes" id="UP001497382"/>
    </source>
</evidence>
<proteinExistence type="inferred from homology"/>
<evidence type="ECO:0000256" key="6">
    <source>
        <dbReference type="ARBA" id="ARBA00048348"/>
    </source>
</evidence>
<keyword evidence="5" id="KW-0456">Lyase</keyword>
<evidence type="ECO:0000256" key="4">
    <source>
        <dbReference type="ARBA" id="ARBA00022833"/>
    </source>
</evidence>
<evidence type="ECO:0000256" key="2">
    <source>
        <dbReference type="ARBA" id="ARBA00012925"/>
    </source>
</evidence>
<dbReference type="PROSITE" id="PS51144">
    <property type="entry name" value="ALPHA_CA_2"/>
    <property type="match status" value="1"/>
</dbReference>
<evidence type="ECO:0000256" key="5">
    <source>
        <dbReference type="ARBA" id="ARBA00023239"/>
    </source>
</evidence>
<evidence type="ECO:0000256" key="3">
    <source>
        <dbReference type="ARBA" id="ARBA00022723"/>
    </source>
</evidence>
<feature type="signal peptide" evidence="7">
    <location>
        <begin position="1"/>
        <end position="24"/>
    </location>
</feature>
<keyword evidence="3" id="KW-0479">Metal-binding</keyword>
<feature type="domain" description="Alpha-carbonic anhydrase" evidence="8">
    <location>
        <begin position="28"/>
        <end position="281"/>
    </location>
</feature>
<dbReference type="SUPFAM" id="SSF51069">
    <property type="entry name" value="Carbonic anhydrase"/>
    <property type="match status" value="1"/>
</dbReference>
<dbReference type="PANTHER" id="PTHR18952">
    <property type="entry name" value="CARBONIC ANHYDRASE"/>
    <property type="match status" value="1"/>
</dbReference>
<sequence length="281" mass="32253">MFKILIVYLLYFINDATMEHSCEADNKYPWSYHGTDNGPSNWGKSYPACDEEYQSPMEITKEFVYESIISGIEFVGFDKPITKATVQNVGWTVMITPGDHVQRTMKWMNKSFDLINIHFHFGTESDPGAENVVDGVRHTMEIQYYAYQEALKFDAILSTFMDADDDNNSELDPITEVLSKVMYRNDSTELKSDLYLINLLPKISSDQDYYFVYEGFKAIPPCVPINLWWIFKDVGKVGKDQLDTFNALYSVEKDDASDDCLMGSNYRPLQKIGVRPVFSAP</sequence>
<dbReference type="EMBL" id="CAXIEN010000400">
    <property type="protein sequence ID" value="CAL1296599.1"/>
    <property type="molecule type" value="Genomic_DNA"/>
</dbReference>
<keyword evidence="10" id="KW-1185">Reference proteome</keyword>
<comment type="catalytic activity">
    <reaction evidence="6">
        <text>hydrogencarbonate + H(+) = CO2 + H2O</text>
        <dbReference type="Rhea" id="RHEA:10748"/>
        <dbReference type="ChEBI" id="CHEBI:15377"/>
        <dbReference type="ChEBI" id="CHEBI:15378"/>
        <dbReference type="ChEBI" id="CHEBI:16526"/>
        <dbReference type="ChEBI" id="CHEBI:17544"/>
        <dbReference type="EC" id="4.2.1.1"/>
    </reaction>
</comment>
<accession>A0AAV2BMB7</accession>
<keyword evidence="4" id="KW-0862">Zinc</keyword>
<evidence type="ECO:0000313" key="9">
    <source>
        <dbReference type="EMBL" id="CAL1296599.1"/>
    </source>
</evidence>
<organism evidence="9 10">
    <name type="scientific">Larinioides sclopetarius</name>
    <dbReference type="NCBI Taxonomy" id="280406"/>
    <lineage>
        <taxon>Eukaryota</taxon>
        <taxon>Metazoa</taxon>
        <taxon>Ecdysozoa</taxon>
        <taxon>Arthropoda</taxon>
        <taxon>Chelicerata</taxon>
        <taxon>Arachnida</taxon>
        <taxon>Araneae</taxon>
        <taxon>Araneomorphae</taxon>
        <taxon>Entelegynae</taxon>
        <taxon>Araneoidea</taxon>
        <taxon>Araneidae</taxon>
        <taxon>Larinioides</taxon>
    </lineage>
</organism>
<evidence type="ECO:0000259" key="8">
    <source>
        <dbReference type="PROSITE" id="PS51144"/>
    </source>
</evidence>
<dbReference type="InterPro" id="IPR036398">
    <property type="entry name" value="CA_dom_sf"/>
</dbReference>
<comment type="caution">
    <text evidence="9">The sequence shown here is derived from an EMBL/GenBank/DDBJ whole genome shotgun (WGS) entry which is preliminary data.</text>
</comment>
<name>A0AAV2BMB7_9ARAC</name>
<dbReference type="EC" id="4.2.1.1" evidence="2"/>
<dbReference type="AlphaFoldDB" id="A0AAV2BMB7"/>
<comment type="similarity">
    <text evidence="1">Belongs to the alpha-carbonic anhydrase family.</text>
</comment>
<dbReference type="SMART" id="SM01057">
    <property type="entry name" value="Carb_anhydrase"/>
    <property type="match status" value="1"/>
</dbReference>
<dbReference type="Gene3D" id="3.10.200.10">
    <property type="entry name" value="Alpha carbonic anhydrase"/>
    <property type="match status" value="1"/>
</dbReference>
<dbReference type="PANTHER" id="PTHR18952:SF265">
    <property type="entry name" value="CARBONIC ANHYDRASE"/>
    <property type="match status" value="1"/>
</dbReference>
<dbReference type="InterPro" id="IPR001148">
    <property type="entry name" value="CA_dom"/>
</dbReference>
<feature type="non-terminal residue" evidence="9">
    <location>
        <position position="281"/>
    </location>
</feature>
<feature type="chain" id="PRO_5043415946" description="carbonic anhydrase" evidence="7">
    <location>
        <begin position="25"/>
        <end position="281"/>
    </location>
</feature>
<gene>
    <name evidence="9" type="ORF">LARSCL_LOCUS19866</name>
</gene>